<organism evidence="1 2">
    <name type="scientific">Talaromyces proteolyticus</name>
    <dbReference type="NCBI Taxonomy" id="1131652"/>
    <lineage>
        <taxon>Eukaryota</taxon>
        <taxon>Fungi</taxon>
        <taxon>Dikarya</taxon>
        <taxon>Ascomycota</taxon>
        <taxon>Pezizomycotina</taxon>
        <taxon>Eurotiomycetes</taxon>
        <taxon>Eurotiomycetidae</taxon>
        <taxon>Eurotiales</taxon>
        <taxon>Trichocomaceae</taxon>
        <taxon>Talaromyces</taxon>
        <taxon>Talaromyces sect. Bacilispori</taxon>
    </lineage>
</organism>
<gene>
    <name evidence="1" type="ORF">BGW36DRAFT_461415</name>
</gene>
<sequence>MHSFAPSESIANIDGRSDASLQNVNEIMEGTIANQSPYETQGIDFSTLEAALAAYFDFASLVLPIIHRDALMAEYESRRSSSALIFAVAFRGCPLSLHSVSDKWNLQQQIAFGFRLAFLEAQNNAASKQTIRLDDL</sequence>
<dbReference type="GeneID" id="70252419"/>
<name>A0AAD4Q0Q1_9EURO</name>
<accession>A0AAD4Q0Q1</accession>
<dbReference type="RefSeq" id="XP_046072129.1">
    <property type="nucleotide sequence ID" value="XM_046222132.1"/>
</dbReference>
<keyword evidence="2" id="KW-1185">Reference proteome</keyword>
<reference evidence="1" key="1">
    <citation type="submission" date="2021-12" db="EMBL/GenBank/DDBJ databases">
        <title>Convergent genome expansion in fungi linked to evolution of root-endophyte symbiosis.</title>
        <authorList>
            <consortium name="DOE Joint Genome Institute"/>
            <person name="Ke Y.-H."/>
            <person name="Bonito G."/>
            <person name="Liao H.-L."/>
            <person name="Looney B."/>
            <person name="Rojas-Flechas A."/>
            <person name="Nash J."/>
            <person name="Hameed K."/>
            <person name="Schadt C."/>
            <person name="Martin F."/>
            <person name="Crous P.W."/>
            <person name="Miettinen O."/>
            <person name="Magnuson J.K."/>
            <person name="Labbe J."/>
            <person name="Jacobson D."/>
            <person name="Doktycz M.J."/>
            <person name="Veneault-Fourrey C."/>
            <person name="Kuo A."/>
            <person name="Mondo S."/>
            <person name="Calhoun S."/>
            <person name="Riley R."/>
            <person name="Ohm R."/>
            <person name="LaButti K."/>
            <person name="Andreopoulos B."/>
            <person name="Pangilinan J."/>
            <person name="Nolan M."/>
            <person name="Tritt A."/>
            <person name="Clum A."/>
            <person name="Lipzen A."/>
            <person name="Daum C."/>
            <person name="Barry K."/>
            <person name="Grigoriev I.V."/>
            <person name="Vilgalys R."/>
        </authorList>
    </citation>
    <scope>NUCLEOTIDE SEQUENCE</scope>
    <source>
        <strain evidence="1">PMI_201</strain>
    </source>
</reference>
<dbReference type="EMBL" id="JAJTJA010000006">
    <property type="protein sequence ID" value="KAH8697428.1"/>
    <property type="molecule type" value="Genomic_DNA"/>
</dbReference>
<dbReference type="Proteomes" id="UP001201262">
    <property type="component" value="Unassembled WGS sequence"/>
</dbReference>
<proteinExistence type="predicted"/>
<evidence type="ECO:0000313" key="2">
    <source>
        <dbReference type="Proteomes" id="UP001201262"/>
    </source>
</evidence>
<protein>
    <submittedName>
        <fullName evidence="1">Uncharacterized protein</fullName>
    </submittedName>
</protein>
<dbReference type="AlphaFoldDB" id="A0AAD4Q0Q1"/>
<evidence type="ECO:0000313" key="1">
    <source>
        <dbReference type="EMBL" id="KAH8697428.1"/>
    </source>
</evidence>
<comment type="caution">
    <text evidence="1">The sequence shown here is derived from an EMBL/GenBank/DDBJ whole genome shotgun (WGS) entry which is preliminary data.</text>
</comment>